<dbReference type="SUPFAM" id="SSF82866">
    <property type="entry name" value="Multidrug efflux transporter AcrB transmembrane domain"/>
    <property type="match status" value="2"/>
</dbReference>
<gene>
    <name evidence="8" type="ORF">RM552_07350</name>
</gene>
<name>A0ABU2ZQF7_9ALTE</name>
<dbReference type="Pfam" id="PF03176">
    <property type="entry name" value="MMPL"/>
    <property type="match status" value="2"/>
</dbReference>
<dbReference type="RefSeq" id="WP_311368115.1">
    <property type="nucleotide sequence ID" value="NZ_JAVRHX010000001.1"/>
</dbReference>
<evidence type="ECO:0000256" key="5">
    <source>
        <dbReference type="ARBA" id="ARBA00023136"/>
    </source>
</evidence>
<feature type="transmembrane region" description="Helical" evidence="6">
    <location>
        <begin position="630"/>
        <end position="650"/>
    </location>
</feature>
<evidence type="ECO:0000256" key="4">
    <source>
        <dbReference type="ARBA" id="ARBA00022989"/>
    </source>
</evidence>
<feature type="transmembrane region" description="Helical" evidence="6">
    <location>
        <begin position="399"/>
        <end position="418"/>
    </location>
</feature>
<reference evidence="8 9" key="1">
    <citation type="submission" date="2023-09" db="EMBL/GenBank/DDBJ databases">
        <authorList>
            <person name="Rey-Velasco X."/>
        </authorList>
    </citation>
    <scope>NUCLEOTIDE SEQUENCE [LARGE SCALE GENOMIC DNA]</scope>
    <source>
        <strain evidence="8 9">P117</strain>
    </source>
</reference>
<feature type="transmembrane region" description="Helical" evidence="6">
    <location>
        <begin position="698"/>
        <end position="721"/>
    </location>
</feature>
<dbReference type="InterPro" id="IPR000731">
    <property type="entry name" value="SSD"/>
</dbReference>
<accession>A0ABU2ZQF7</accession>
<keyword evidence="9" id="KW-1185">Reference proteome</keyword>
<feature type="transmembrane region" description="Helical" evidence="6">
    <location>
        <begin position="603"/>
        <end position="623"/>
    </location>
</feature>
<dbReference type="EMBL" id="JAVRHX010000001">
    <property type="protein sequence ID" value="MDT0594651.1"/>
    <property type="molecule type" value="Genomic_DNA"/>
</dbReference>
<dbReference type="Proteomes" id="UP001253545">
    <property type="component" value="Unassembled WGS sequence"/>
</dbReference>
<feature type="transmembrane region" description="Helical" evidence="6">
    <location>
        <begin position="656"/>
        <end position="677"/>
    </location>
</feature>
<feature type="domain" description="SSD" evidence="7">
    <location>
        <begin position="247"/>
        <end position="372"/>
    </location>
</feature>
<evidence type="ECO:0000259" key="7">
    <source>
        <dbReference type="PROSITE" id="PS50156"/>
    </source>
</evidence>
<dbReference type="PROSITE" id="PS50156">
    <property type="entry name" value="SSD"/>
    <property type="match status" value="1"/>
</dbReference>
<feature type="transmembrane region" description="Helical" evidence="6">
    <location>
        <begin position="16"/>
        <end position="36"/>
    </location>
</feature>
<feature type="transmembrane region" description="Helical" evidence="6">
    <location>
        <begin position="280"/>
        <end position="301"/>
    </location>
</feature>
<dbReference type="InterPro" id="IPR004869">
    <property type="entry name" value="MMPL_dom"/>
</dbReference>
<dbReference type="PANTHER" id="PTHR33406">
    <property type="entry name" value="MEMBRANE PROTEIN MJ1562-RELATED"/>
    <property type="match status" value="1"/>
</dbReference>
<feature type="transmembrane region" description="Helical" evidence="6">
    <location>
        <begin position="247"/>
        <end position="274"/>
    </location>
</feature>
<feature type="transmembrane region" description="Helical" evidence="6">
    <location>
        <begin position="351"/>
        <end position="378"/>
    </location>
</feature>
<evidence type="ECO:0000256" key="2">
    <source>
        <dbReference type="ARBA" id="ARBA00022475"/>
    </source>
</evidence>
<feature type="transmembrane region" description="Helical" evidence="6">
    <location>
        <begin position="733"/>
        <end position="755"/>
    </location>
</feature>
<comment type="subcellular location">
    <subcellularLocation>
        <location evidence="1">Cell membrane</location>
        <topology evidence="1">Multi-pass membrane protein</topology>
    </subcellularLocation>
</comment>
<protein>
    <submittedName>
        <fullName evidence="8">MMPL family transporter</fullName>
    </submittedName>
</protein>
<feature type="transmembrane region" description="Helical" evidence="6">
    <location>
        <begin position="224"/>
        <end position="240"/>
    </location>
</feature>
<dbReference type="PANTHER" id="PTHR33406:SF13">
    <property type="entry name" value="MEMBRANE PROTEIN YDFJ"/>
    <property type="match status" value="1"/>
</dbReference>
<proteinExistence type="predicted"/>
<evidence type="ECO:0000313" key="9">
    <source>
        <dbReference type="Proteomes" id="UP001253545"/>
    </source>
</evidence>
<keyword evidence="4 6" id="KW-1133">Transmembrane helix</keyword>
<feature type="transmembrane region" description="Helical" evidence="6">
    <location>
        <begin position="322"/>
        <end position="339"/>
    </location>
</feature>
<sequence length="767" mass="84922">MNTEWISHIIQRPKTFIVGCLLLTILTALGAANLYFRGDYRVFFEPDNPQRVAYEKMQAVFTKNESVSIIISVSEGDLFNNKSLTLIKELSDASWQIPLSTRVDSITNFQHSYDDQGDLIVEDLLLELDWLNPERVAKIKQVGLSEPDLINKVISPNGQVAMININILLPDGDQTKEITQVSSFVRDMIAPYQEAYPEHRFDLSGIVIMTDAMFLAAIKDATTLFPIMFVLISIMIAVLLRSAWATVATLIIVLLSIASTMGIGGWLGMFINIATVNVPVIIMTLAIADSIHVISSMRFYMLQGHDKKSAIIKSLNINTKPIILTSVTTAVGFLTMNFAKVPILADLGNLVAIGVMMACLFSLIMLPCILFLLPITFAKQTAAQNQQNWQKMADFTIKNSRGILIFSTVLMLSSVYLASKNELNDIAIDYFNKGNEFRQSADFQQEKLSGLSTIDFAIYTGIDNQINDPVFLNTIDSFTEWLMQQEEVDHVYSYANVTRRLNRNMNNDDPSFAVIPDQKDLAAQYLLFYEMSLPFGLDVNNQINIKKSAVRVMVTLKNLGSKDFTQFEDRAKQWMLKHGPNYQMDAASLPLIFAHIGKANMQGMMQGAVVALILISLLLLFALKSTKLGFISLVPNLMPGLIGFACWALISAEISMALSVVMTMTMGIIVDDTVHFLSKYKKAMDDGLPNNEAILFAFNNVGNALLITTLVLASGFAVLAFSDFAINSDMGTLTSIIIVAALVIDLLILPALLAAANRKDSENKHGV</sequence>
<evidence type="ECO:0000256" key="3">
    <source>
        <dbReference type="ARBA" id="ARBA00022692"/>
    </source>
</evidence>
<keyword evidence="2" id="KW-1003">Cell membrane</keyword>
<keyword evidence="3 6" id="KW-0812">Transmembrane</keyword>
<dbReference type="Gene3D" id="1.20.1640.10">
    <property type="entry name" value="Multidrug efflux transporter AcrB transmembrane domain"/>
    <property type="match status" value="2"/>
</dbReference>
<evidence type="ECO:0000313" key="8">
    <source>
        <dbReference type="EMBL" id="MDT0594651.1"/>
    </source>
</evidence>
<comment type="caution">
    <text evidence="8">The sequence shown here is derived from an EMBL/GenBank/DDBJ whole genome shotgun (WGS) entry which is preliminary data.</text>
</comment>
<dbReference type="InterPro" id="IPR050545">
    <property type="entry name" value="Mycobact_MmpL"/>
</dbReference>
<evidence type="ECO:0000256" key="1">
    <source>
        <dbReference type="ARBA" id="ARBA00004651"/>
    </source>
</evidence>
<evidence type="ECO:0000256" key="6">
    <source>
        <dbReference type="SAM" id="Phobius"/>
    </source>
</evidence>
<organism evidence="8 9">
    <name type="scientific">Glaciecola petra</name>
    <dbReference type="NCBI Taxonomy" id="3075602"/>
    <lineage>
        <taxon>Bacteria</taxon>
        <taxon>Pseudomonadati</taxon>
        <taxon>Pseudomonadota</taxon>
        <taxon>Gammaproteobacteria</taxon>
        <taxon>Alteromonadales</taxon>
        <taxon>Alteromonadaceae</taxon>
        <taxon>Glaciecola</taxon>
    </lineage>
</organism>
<keyword evidence="5 6" id="KW-0472">Membrane</keyword>